<name>A0A2W5D6Y1_9CORY</name>
<dbReference type="Pfam" id="PF00939">
    <property type="entry name" value="Na_sulph_symp"/>
    <property type="match status" value="1"/>
</dbReference>
<dbReference type="PANTHER" id="PTHR10283:SF82">
    <property type="entry name" value="SOLUTE CARRIER FAMILY 13 MEMBER 2"/>
    <property type="match status" value="1"/>
</dbReference>
<dbReference type="EMBL" id="QFNY01000019">
    <property type="protein sequence ID" value="PZP03046.1"/>
    <property type="molecule type" value="Genomic_DNA"/>
</dbReference>
<protein>
    <recommendedName>
        <fullName evidence="3">Sodium-dependent dicarboxylate transporter SdcS</fullName>
    </recommendedName>
    <alternativeName>
        <fullName evidence="7">Na(+)/dicarboxylate symporter</fullName>
    </alternativeName>
</protein>
<evidence type="ECO:0000256" key="8">
    <source>
        <dbReference type="SAM" id="Phobius"/>
    </source>
</evidence>
<keyword evidence="4 8" id="KW-0812">Transmembrane</keyword>
<evidence type="ECO:0000313" key="10">
    <source>
        <dbReference type="Proteomes" id="UP000249451"/>
    </source>
</evidence>
<evidence type="ECO:0000256" key="5">
    <source>
        <dbReference type="ARBA" id="ARBA00022989"/>
    </source>
</evidence>
<dbReference type="PANTHER" id="PTHR10283">
    <property type="entry name" value="SOLUTE CARRIER FAMILY 13 MEMBER"/>
    <property type="match status" value="1"/>
</dbReference>
<evidence type="ECO:0000256" key="1">
    <source>
        <dbReference type="ARBA" id="ARBA00004141"/>
    </source>
</evidence>
<evidence type="ECO:0000256" key="2">
    <source>
        <dbReference type="ARBA" id="ARBA00006772"/>
    </source>
</evidence>
<feature type="transmembrane region" description="Helical" evidence="8">
    <location>
        <begin position="49"/>
        <end position="73"/>
    </location>
</feature>
<evidence type="ECO:0000256" key="3">
    <source>
        <dbReference type="ARBA" id="ARBA00020150"/>
    </source>
</evidence>
<evidence type="ECO:0000313" key="9">
    <source>
        <dbReference type="EMBL" id="PZP03046.1"/>
    </source>
</evidence>
<evidence type="ECO:0000256" key="7">
    <source>
        <dbReference type="ARBA" id="ARBA00031174"/>
    </source>
</evidence>
<dbReference type="AlphaFoldDB" id="A0A2W5D6Y1"/>
<gene>
    <name evidence="9" type="ORF">DI609_01505</name>
</gene>
<evidence type="ECO:0000256" key="4">
    <source>
        <dbReference type="ARBA" id="ARBA00022692"/>
    </source>
</evidence>
<dbReference type="GO" id="GO:0008514">
    <property type="term" value="F:organic anion transmembrane transporter activity"/>
    <property type="evidence" value="ECO:0007669"/>
    <property type="project" value="UniProtKB-ARBA"/>
</dbReference>
<reference evidence="9 10" key="1">
    <citation type="submission" date="2017-11" db="EMBL/GenBank/DDBJ databases">
        <title>Infants hospitalized years apart are colonized by the same room-sourced microbial strains.</title>
        <authorList>
            <person name="Brooks B."/>
            <person name="Olm M.R."/>
            <person name="Firek B.A."/>
            <person name="Baker R."/>
            <person name="Thomas B.C."/>
            <person name="Morowitz M.J."/>
            <person name="Banfield J.F."/>
        </authorList>
    </citation>
    <scope>NUCLEOTIDE SEQUENCE [LARGE SCALE GENOMIC DNA]</scope>
    <source>
        <strain evidence="9">S2_012_000_R3_87</strain>
    </source>
</reference>
<keyword evidence="6 8" id="KW-0472">Membrane</keyword>
<comment type="caution">
    <text evidence="9">The sequence shown here is derived from an EMBL/GenBank/DDBJ whole genome shotgun (WGS) entry which is preliminary data.</text>
</comment>
<dbReference type="GO" id="GO:0005886">
    <property type="term" value="C:plasma membrane"/>
    <property type="evidence" value="ECO:0007669"/>
    <property type="project" value="TreeGrafter"/>
</dbReference>
<accession>A0A2W5D6Y1</accession>
<comment type="similarity">
    <text evidence="2">Belongs to the SLC13A/DASS transporter (TC 2.A.47) family. NADC subfamily.</text>
</comment>
<organism evidence="9 10">
    <name type="scientific">Corynebacterium urealyticum</name>
    <dbReference type="NCBI Taxonomy" id="43771"/>
    <lineage>
        <taxon>Bacteria</taxon>
        <taxon>Bacillati</taxon>
        <taxon>Actinomycetota</taxon>
        <taxon>Actinomycetes</taxon>
        <taxon>Mycobacteriales</taxon>
        <taxon>Corynebacteriaceae</taxon>
        <taxon>Corynebacterium</taxon>
    </lineage>
</organism>
<dbReference type="GO" id="GO:1905039">
    <property type="term" value="P:carboxylic acid transmembrane transport"/>
    <property type="evidence" value="ECO:0007669"/>
    <property type="project" value="UniProtKB-ARBA"/>
</dbReference>
<sequence length="75" mass="7769">GNDMNVLLLTIPVALAATSAFMLPVATPPNAIAYGSGYVRIGDMVRGGLWLNLLGIVLITIVTFALAVPVFGLTL</sequence>
<feature type="non-terminal residue" evidence="9">
    <location>
        <position position="1"/>
    </location>
</feature>
<keyword evidence="5 8" id="KW-1133">Transmembrane helix</keyword>
<proteinExistence type="inferred from homology"/>
<comment type="subcellular location">
    <subcellularLocation>
        <location evidence="1">Membrane</location>
        <topology evidence="1">Multi-pass membrane protein</topology>
    </subcellularLocation>
</comment>
<evidence type="ECO:0000256" key="6">
    <source>
        <dbReference type="ARBA" id="ARBA00023136"/>
    </source>
</evidence>
<dbReference type="Proteomes" id="UP000249451">
    <property type="component" value="Unassembled WGS sequence"/>
</dbReference>
<dbReference type="InterPro" id="IPR001898">
    <property type="entry name" value="SLC13A/DASS"/>
</dbReference>